<protein>
    <recommendedName>
        <fullName evidence="3">Tachylectin</fullName>
    </recommendedName>
</protein>
<accession>A0ABN1Q5I1</accession>
<name>A0ABN1Q5I1_9ACTN</name>
<proteinExistence type="predicted"/>
<evidence type="ECO:0000313" key="2">
    <source>
        <dbReference type="Proteomes" id="UP001500665"/>
    </source>
</evidence>
<dbReference type="EMBL" id="BAAAHH010000001">
    <property type="protein sequence ID" value="GAA0937356.1"/>
    <property type="molecule type" value="Genomic_DNA"/>
</dbReference>
<comment type="caution">
    <text evidence="1">The sequence shown here is derived from an EMBL/GenBank/DDBJ whole genome shotgun (WGS) entry which is preliminary data.</text>
</comment>
<sequence>MAGVVAATAVVVPGGVAQAADGDEWRAIRPIVTLPERDLRDVEAVSATEVWIAGYQYSSASAYFPILQRWNGRNWRAYDPKGIGFEGRLYDLSAVGPNDVWVAGVREEDDETGLTETYLGHWDGSAWSMVDAPPANEAGGSVRRVAADGGGVWLADAGGRVSRWDGTSWTTHLDLGEPVYALESFASGDAWLRTESAVHHWDGTAWSQVALPEGALVYQVQITEQDGAWVPTPAGLLVWGNGSWQETPFPDGYQNRSVTGLSAGHWIRLGGGGEWSWLRWTGSGWFVADRASGASREVTADSAGRVWGVDGVSVAVPFDPQQTRLHSGKLIRYRDGEWETVSGLPRANYILRAIPGTDKTIGVGVDGITGDLKAITNG</sequence>
<reference evidence="1 2" key="1">
    <citation type="journal article" date="2019" name="Int. J. Syst. Evol. Microbiol.">
        <title>The Global Catalogue of Microorganisms (GCM) 10K type strain sequencing project: providing services to taxonomists for standard genome sequencing and annotation.</title>
        <authorList>
            <consortium name="The Broad Institute Genomics Platform"/>
            <consortium name="The Broad Institute Genome Sequencing Center for Infectious Disease"/>
            <person name="Wu L."/>
            <person name="Ma J."/>
        </authorList>
    </citation>
    <scope>NUCLEOTIDE SEQUENCE [LARGE SCALE GENOMIC DNA]</scope>
    <source>
        <strain evidence="1 2">JCM 10696</strain>
    </source>
</reference>
<organism evidence="1 2">
    <name type="scientific">Actinocorallia libanotica</name>
    <dbReference type="NCBI Taxonomy" id="46162"/>
    <lineage>
        <taxon>Bacteria</taxon>
        <taxon>Bacillati</taxon>
        <taxon>Actinomycetota</taxon>
        <taxon>Actinomycetes</taxon>
        <taxon>Streptosporangiales</taxon>
        <taxon>Thermomonosporaceae</taxon>
        <taxon>Actinocorallia</taxon>
    </lineage>
</organism>
<evidence type="ECO:0008006" key="3">
    <source>
        <dbReference type="Google" id="ProtNLM"/>
    </source>
</evidence>
<gene>
    <name evidence="1" type="ORF">GCM10009550_04060</name>
</gene>
<keyword evidence="2" id="KW-1185">Reference proteome</keyword>
<dbReference type="Proteomes" id="UP001500665">
    <property type="component" value="Unassembled WGS sequence"/>
</dbReference>
<evidence type="ECO:0000313" key="1">
    <source>
        <dbReference type="EMBL" id="GAA0937356.1"/>
    </source>
</evidence>